<evidence type="ECO:0000313" key="4">
    <source>
        <dbReference type="Proteomes" id="UP000746751"/>
    </source>
</evidence>
<protein>
    <submittedName>
        <fullName evidence="3">Uncharacterized protein</fullName>
    </submittedName>
</protein>
<keyword evidence="2" id="KW-1133">Transmembrane helix</keyword>
<feature type="compositionally biased region" description="Basic and acidic residues" evidence="1">
    <location>
        <begin position="77"/>
        <end position="95"/>
    </location>
</feature>
<evidence type="ECO:0000256" key="1">
    <source>
        <dbReference type="SAM" id="MobiDB-lite"/>
    </source>
</evidence>
<dbReference type="Proteomes" id="UP000746751">
    <property type="component" value="Unassembled WGS sequence"/>
</dbReference>
<keyword evidence="2" id="KW-0472">Membrane</keyword>
<reference evidence="3" key="1">
    <citation type="journal article" date="2021" name="PeerJ">
        <title>Extensive microbial diversity within the chicken gut microbiome revealed by metagenomics and culture.</title>
        <authorList>
            <person name="Gilroy R."/>
            <person name="Ravi A."/>
            <person name="Getino M."/>
            <person name="Pursley I."/>
            <person name="Horton D.L."/>
            <person name="Alikhan N.F."/>
            <person name="Baker D."/>
            <person name="Gharbi K."/>
            <person name="Hall N."/>
            <person name="Watson M."/>
            <person name="Adriaenssens E.M."/>
            <person name="Foster-Nyarko E."/>
            <person name="Jarju S."/>
            <person name="Secka A."/>
            <person name="Antonio M."/>
            <person name="Oren A."/>
            <person name="Chaudhuri R.R."/>
            <person name="La Ragione R."/>
            <person name="Hildebrand F."/>
            <person name="Pallen M.J."/>
        </authorList>
    </citation>
    <scope>NUCLEOTIDE SEQUENCE</scope>
    <source>
        <strain evidence="3">ChiGjej2B2-7701</strain>
    </source>
</reference>
<dbReference type="EMBL" id="DYVF01000004">
    <property type="protein sequence ID" value="HJG29878.1"/>
    <property type="molecule type" value="Genomic_DNA"/>
</dbReference>
<keyword evidence="2" id="KW-0812">Transmembrane</keyword>
<feature type="region of interest" description="Disordered" evidence="1">
    <location>
        <begin position="77"/>
        <end position="102"/>
    </location>
</feature>
<accession>A0A921LS94</accession>
<reference evidence="3" key="2">
    <citation type="submission" date="2021-09" db="EMBL/GenBank/DDBJ databases">
        <authorList>
            <person name="Gilroy R."/>
        </authorList>
    </citation>
    <scope>NUCLEOTIDE SEQUENCE</scope>
    <source>
        <strain evidence="3">ChiGjej2B2-7701</strain>
    </source>
</reference>
<evidence type="ECO:0000313" key="3">
    <source>
        <dbReference type="EMBL" id="HJG29878.1"/>
    </source>
</evidence>
<gene>
    <name evidence="3" type="ORF">K8U80_00615</name>
</gene>
<sequence>MERPLHAHRALTAGLSVGAGLAVSAAIYAATIPFEEVHAMVEGAVVPFAVGSVAGVGIYAIGASIADARARARLQREQDATDAKADEKAGVKERGSLFSHSRNATPKGVPVIARAQNALTEAEAWADIDSLLDGSSPVSCDPARSKDIYEIALEEMARTASVSTASPSASGAPVPPDMTATSAFVLSQMQAAMATQAQAVVPPVPVRAAADASAAPVVRQVSEVPAVEPQQQVAKSQAEPAAAPASAVQQTEITSVLPELSQDDFLASASAAEEEPAVVEVPVADYSGHEDMWAEALAILEEKPEPIEQKPPRGAHFRKIENTDPVNPLRMSAVAEGANETVRHTRINEILEEELEKVPSQSMRSTSREYLRVIQGGTMSMPRLSAEA</sequence>
<comment type="caution">
    <text evidence="3">The sequence shown here is derived from an EMBL/GenBank/DDBJ whole genome shotgun (WGS) entry which is preliminary data.</text>
</comment>
<proteinExistence type="predicted"/>
<evidence type="ECO:0000256" key="2">
    <source>
        <dbReference type="SAM" id="Phobius"/>
    </source>
</evidence>
<dbReference type="AlphaFoldDB" id="A0A921LS94"/>
<organism evidence="3 4">
    <name type="scientific">Collinsella ihumii</name>
    <dbReference type="NCBI Taxonomy" id="1720204"/>
    <lineage>
        <taxon>Bacteria</taxon>
        <taxon>Bacillati</taxon>
        <taxon>Actinomycetota</taxon>
        <taxon>Coriobacteriia</taxon>
        <taxon>Coriobacteriales</taxon>
        <taxon>Coriobacteriaceae</taxon>
        <taxon>Collinsella</taxon>
    </lineage>
</organism>
<feature type="transmembrane region" description="Helical" evidence="2">
    <location>
        <begin position="45"/>
        <end position="66"/>
    </location>
</feature>
<name>A0A921LS94_9ACTN</name>